<proteinExistence type="predicted"/>
<comment type="caution">
    <text evidence="3">The sequence shown here is derived from an EMBL/GenBank/DDBJ whole genome shotgun (WGS) entry which is preliminary data.</text>
</comment>
<evidence type="ECO:0000313" key="4">
    <source>
        <dbReference type="Proteomes" id="UP000669179"/>
    </source>
</evidence>
<keyword evidence="2" id="KW-0812">Transmembrane</keyword>
<dbReference type="InterPro" id="IPR018723">
    <property type="entry name" value="DUF2254_membrane"/>
</dbReference>
<feature type="transmembrane region" description="Helical" evidence="2">
    <location>
        <begin position="105"/>
        <end position="126"/>
    </location>
</feature>
<dbReference type="Pfam" id="PF10011">
    <property type="entry name" value="DUF2254"/>
    <property type="match status" value="1"/>
</dbReference>
<feature type="transmembrane region" description="Helical" evidence="2">
    <location>
        <begin position="20"/>
        <end position="38"/>
    </location>
</feature>
<keyword evidence="2" id="KW-1133">Transmembrane helix</keyword>
<sequence>MRRPWLVTRWRHRRRRIWVLPTLMIVGSILLSWLLPWLDRWRADDPDLGDGLIQFDLGATASLLASVASGVIAFSGFVFTAVTLALQFGTSTFSARLIPVFQRDLVVRLALGVFTSTFVYSVLIAARLGVRETDYKPVVAVLFGVGLAVASVLVFFLLINRIVDLLRVVRLLRRVASYGRYAIDKTYPDPHLDPEIQEVPSPGTSRVLRYGGRSGALLAVNAAGLAKIAERHDLVVTLVPAPGDFLAPGNELLRIEGDVTDLHPGPIHRCLIVGEERALDNDPGFALRAIVDVANKALSPAINDPTTAVQAIDYLEELLIRLGNRDLGIGVTTDERGAVRLRMRTPTWEDFVSLATDEIRHFGGDSLQVLRRLRAMLEDVSAAVPPDRRPVLRIRRAAVDAAARAAFPDPPDHGLALLPDAQGLGSGERAPE</sequence>
<protein>
    <submittedName>
        <fullName evidence="3">DUF2254 domain-containing protein</fullName>
    </submittedName>
</protein>
<evidence type="ECO:0000313" key="3">
    <source>
        <dbReference type="EMBL" id="MBO2447521.1"/>
    </source>
</evidence>
<gene>
    <name evidence="3" type="ORF">J4573_10515</name>
</gene>
<feature type="transmembrane region" description="Helical" evidence="2">
    <location>
        <begin position="58"/>
        <end position="84"/>
    </location>
</feature>
<keyword evidence="2" id="KW-0472">Membrane</keyword>
<organism evidence="3 4">
    <name type="scientific">Actinomadura barringtoniae</name>
    <dbReference type="NCBI Taxonomy" id="1427535"/>
    <lineage>
        <taxon>Bacteria</taxon>
        <taxon>Bacillati</taxon>
        <taxon>Actinomycetota</taxon>
        <taxon>Actinomycetes</taxon>
        <taxon>Streptosporangiales</taxon>
        <taxon>Thermomonosporaceae</taxon>
        <taxon>Actinomadura</taxon>
    </lineage>
</organism>
<evidence type="ECO:0000256" key="1">
    <source>
        <dbReference type="SAM" id="MobiDB-lite"/>
    </source>
</evidence>
<name>A0A939P805_9ACTN</name>
<dbReference type="Proteomes" id="UP000669179">
    <property type="component" value="Unassembled WGS sequence"/>
</dbReference>
<feature type="transmembrane region" description="Helical" evidence="2">
    <location>
        <begin position="138"/>
        <end position="163"/>
    </location>
</feature>
<feature type="region of interest" description="Disordered" evidence="1">
    <location>
        <begin position="409"/>
        <end position="432"/>
    </location>
</feature>
<dbReference type="RefSeq" id="WP_208255165.1">
    <property type="nucleotide sequence ID" value="NZ_JAGEOJ010000004.1"/>
</dbReference>
<keyword evidence="4" id="KW-1185">Reference proteome</keyword>
<accession>A0A939P805</accession>
<dbReference type="EMBL" id="JAGEOJ010000004">
    <property type="protein sequence ID" value="MBO2447521.1"/>
    <property type="molecule type" value="Genomic_DNA"/>
</dbReference>
<dbReference type="AlphaFoldDB" id="A0A939P805"/>
<reference evidence="3" key="1">
    <citation type="submission" date="2021-03" db="EMBL/GenBank/DDBJ databases">
        <authorList>
            <person name="Kanchanasin P."/>
            <person name="Saeng-In P."/>
            <person name="Phongsopitanun W."/>
            <person name="Yuki M."/>
            <person name="Kudo T."/>
            <person name="Ohkuma M."/>
            <person name="Tanasupawat S."/>
        </authorList>
    </citation>
    <scope>NUCLEOTIDE SEQUENCE</scope>
    <source>
        <strain evidence="3">GKU 128</strain>
    </source>
</reference>
<evidence type="ECO:0000256" key="2">
    <source>
        <dbReference type="SAM" id="Phobius"/>
    </source>
</evidence>